<dbReference type="CDD" id="cd00383">
    <property type="entry name" value="trans_reg_C"/>
    <property type="match status" value="1"/>
</dbReference>
<evidence type="ECO:0000313" key="8">
    <source>
        <dbReference type="Proteomes" id="UP000076079"/>
    </source>
</evidence>
<dbReference type="PANTHER" id="PTHR36842:SF1">
    <property type="entry name" value="PROTEIN TOLB"/>
    <property type="match status" value="1"/>
</dbReference>
<evidence type="ECO:0000256" key="4">
    <source>
        <dbReference type="SAM" id="MobiDB-lite"/>
    </source>
</evidence>
<keyword evidence="5" id="KW-1133">Transmembrane helix</keyword>
<dbReference type="PROSITE" id="PS51755">
    <property type="entry name" value="OMPR_PHOB"/>
    <property type="match status" value="1"/>
</dbReference>
<dbReference type="Gene3D" id="2.120.10.30">
    <property type="entry name" value="TolB, C-terminal domain"/>
    <property type="match status" value="3"/>
</dbReference>
<dbReference type="Proteomes" id="UP000076079">
    <property type="component" value="Chromosome"/>
</dbReference>
<dbReference type="SUPFAM" id="SSF46894">
    <property type="entry name" value="C-terminal effector domain of the bipartite response regulators"/>
    <property type="match status" value="1"/>
</dbReference>
<gene>
    <name evidence="7" type="primary">hilA_14</name>
    <name evidence="7" type="ORF">LuPra_02782</name>
</gene>
<organism evidence="7 8">
    <name type="scientific">Luteitalea pratensis</name>
    <dbReference type="NCBI Taxonomy" id="1855912"/>
    <lineage>
        <taxon>Bacteria</taxon>
        <taxon>Pseudomonadati</taxon>
        <taxon>Acidobacteriota</taxon>
        <taxon>Vicinamibacteria</taxon>
        <taxon>Vicinamibacterales</taxon>
        <taxon>Vicinamibacteraceae</taxon>
        <taxon>Luteitalea</taxon>
    </lineage>
</organism>
<accession>A0A143PMX4</accession>
<reference evidence="8" key="2">
    <citation type="submission" date="2016-04" db="EMBL/GenBank/DDBJ databases">
        <title>First Complete Genome Sequence of a Subdivision 6 Acidobacterium.</title>
        <authorList>
            <person name="Huang S."/>
            <person name="Vieira S."/>
            <person name="Bunk B."/>
            <person name="Riedel T."/>
            <person name="Sproeer C."/>
            <person name="Overmann J."/>
        </authorList>
    </citation>
    <scope>NUCLEOTIDE SEQUENCE [LARGE SCALE GENOMIC DNA]</scope>
    <source>
        <strain evidence="8">DSM 100886 HEG_-6_39</strain>
    </source>
</reference>
<evidence type="ECO:0000313" key="7">
    <source>
        <dbReference type="EMBL" id="AMY09563.1"/>
    </source>
</evidence>
<dbReference type="InterPro" id="IPR011042">
    <property type="entry name" value="6-blade_b-propeller_TolB-like"/>
</dbReference>
<dbReference type="STRING" id="1855912.LuPra_02782"/>
<keyword evidence="5" id="KW-0812">Transmembrane</keyword>
<name>A0A143PMX4_LUTPR</name>
<dbReference type="InterPro" id="IPR036388">
    <property type="entry name" value="WH-like_DNA-bd_sf"/>
</dbReference>
<keyword evidence="8" id="KW-1185">Reference proteome</keyword>
<feature type="domain" description="OmpR/PhoB-type" evidence="6">
    <location>
        <begin position="34"/>
        <end position="132"/>
    </location>
</feature>
<feature type="region of interest" description="Disordered" evidence="4">
    <location>
        <begin position="1"/>
        <end position="29"/>
    </location>
</feature>
<evidence type="ECO:0000256" key="1">
    <source>
        <dbReference type="ARBA" id="ARBA00009820"/>
    </source>
</evidence>
<feature type="DNA-binding region" description="OmpR/PhoB-type" evidence="3">
    <location>
        <begin position="34"/>
        <end position="132"/>
    </location>
</feature>
<evidence type="ECO:0000256" key="2">
    <source>
        <dbReference type="ARBA" id="ARBA00023125"/>
    </source>
</evidence>
<dbReference type="Pfam" id="PF07676">
    <property type="entry name" value="PD40"/>
    <property type="match status" value="4"/>
</dbReference>
<dbReference type="EMBL" id="CP015136">
    <property type="protein sequence ID" value="AMY09563.1"/>
    <property type="molecule type" value="Genomic_DNA"/>
</dbReference>
<evidence type="ECO:0000259" key="6">
    <source>
        <dbReference type="PROSITE" id="PS51755"/>
    </source>
</evidence>
<dbReference type="GO" id="GO:0000160">
    <property type="term" value="P:phosphorelay signal transduction system"/>
    <property type="evidence" value="ECO:0007669"/>
    <property type="project" value="InterPro"/>
</dbReference>
<dbReference type="Gene3D" id="1.10.10.10">
    <property type="entry name" value="Winged helix-like DNA-binding domain superfamily/Winged helix DNA-binding domain"/>
    <property type="match status" value="1"/>
</dbReference>
<dbReference type="PANTHER" id="PTHR36842">
    <property type="entry name" value="PROTEIN TOLB HOMOLOG"/>
    <property type="match status" value="1"/>
</dbReference>
<dbReference type="GO" id="GO:0006355">
    <property type="term" value="P:regulation of DNA-templated transcription"/>
    <property type="evidence" value="ECO:0007669"/>
    <property type="project" value="InterPro"/>
</dbReference>
<sequence length="787" mass="85649">MWGKLGVTNHGSPQREAQKPSAFLSGPEPASNPVRFYEFDRFRIDTKRHLLMRDGGPIGIKAKALDTLVLLVQHAGRLLEKEELMNGLWPDTAVEEGNLTQNIFEVRKALGEAPGEQRFIATVARRGYRFVAEVRAIGDEPSARDEGSAGDGQSTLRLVAPERFARRTVIYAGVAAAIVLSLVGTRLYVAFGRSAPVISGTSSSPLRNLTRLTYGAGLQTDVSWSPDGKRVAYAWNRDGNFDIWVQDVDAGQPTRVTSSPADETQPAWSPDGQRLALRSEVDGGGLFAVDVKGGPLRRIAPDGRRPAWMPNGREVMFVDSDMPRAAFIVTADGGAAPRRILETELSRATYIAPAVHPEGRLSVFAPKLATGFFVADRTNRTLNAVDTSAAAPLGLLDPEAIQSISWNSAGTALIVEAHSDGVPTLWRVAVEPVSLRWRTPERLTTAPASAQAAAVSPDGTRVAFTSAPASTRAWLFPFDANRARLTGDGRALTDDELSIVSLRLAADGSALCYGALEPGRNNFRLFHIDLTSGRTTFLAESWGGAISRTARTIAYLLTRTGSSSTGETPSTGRESALAVRDLDGGERLVSRWRGGLLPWDWAPHDEAVLGSWVEQGQMNQNVLAIWPVGPMMATRPERVLLEASGVFFWQARYSPDDRWVSFVAQRMRNHGTVEIGIVAADSNRATTWTRILDDHVWPDKPRWSPDGRTLYFLSRGADGYVNLWGVPIDPARGAQRGKPFQVTHFNSPERRIDPNMGSAEIDVASGRLALPMQSVKGSIWLLSGVRP</sequence>
<evidence type="ECO:0000256" key="3">
    <source>
        <dbReference type="PROSITE-ProRule" id="PRU01091"/>
    </source>
</evidence>
<dbReference type="Pfam" id="PF00486">
    <property type="entry name" value="Trans_reg_C"/>
    <property type="match status" value="1"/>
</dbReference>
<dbReference type="SMART" id="SM00862">
    <property type="entry name" value="Trans_reg_C"/>
    <property type="match status" value="1"/>
</dbReference>
<reference evidence="7 8" key="1">
    <citation type="journal article" date="2016" name="Genome Announc.">
        <title>First Complete Genome Sequence of a Subdivision 6 Acidobacterium Strain.</title>
        <authorList>
            <person name="Huang S."/>
            <person name="Vieira S."/>
            <person name="Bunk B."/>
            <person name="Riedel T."/>
            <person name="Sproer C."/>
            <person name="Overmann J."/>
        </authorList>
    </citation>
    <scope>NUCLEOTIDE SEQUENCE [LARGE SCALE GENOMIC DNA]</scope>
    <source>
        <strain evidence="8">DSM 100886 HEG_-6_39</strain>
    </source>
</reference>
<comment type="similarity">
    <text evidence="1">Belongs to the TolB family.</text>
</comment>
<protein>
    <submittedName>
        <fullName evidence="7">Transcriptional regulator HilA</fullName>
    </submittedName>
</protein>
<dbReference type="InterPro" id="IPR001867">
    <property type="entry name" value="OmpR/PhoB-type_DNA-bd"/>
</dbReference>
<keyword evidence="5" id="KW-0472">Membrane</keyword>
<dbReference type="AlphaFoldDB" id="A0A143PMX4"/>
<dbReference type="GO" id="GO:0003677">
    <property type="term" value="F:DNA binding"/>
    <property type="evidence" value="ECO:0007669"/>
    <property type="project" value="UniProtKB-UniRule"/>
</dbReference>
<dbReference type="KEGG" id="abac:LuPra_02782"/>
<dbReference type="SUPFAM" id="SSF82171">
    <property type="entry name" value="DPP6 N-terminal domain-like"/>
    <property type="match status" value="2"/>
</dbReference>
<keyword evidence="2 3" id="KW-0238">DNA-binding</keyword>
<feature type="transmembrane region" description="Helical" evidence="5">
    <location>
        <begin position="169"/>
        <end position="189"/>
    </location>
</feature>
<evidence type="ECO:0000256" key="5">
    <source>
        <dbReference type="SAM" id="Phobius"/>
    </source>
</evidence>
<dbReference type="InterPro" id="IPR011659">
    <property type="entry name" value="WD40"/>
</dbReference>
<proteinExistence type="inferred from homology"/>
<dbReference type="InterPro" id="IPR016032">
    <property type="entry name" value="Sig_transdc_resp-reg_C-effctor"/>
</dbReference>